<dbReference type="InterPro" id="IPR008769">
    <property type="entry name" value="PhaF_PhaI"/>
</dbReference>
<reference evidence="2" key="1">
    <citation type="submission" date="2007-06" db="EMBL/GenBank/DDBJ databases">
        <authorList>
            <person name="Brinkac L.M."/>
            <person name="Daugherty S."/>
            <person name="Dodson R.J."/>
            <person name="Madupu R."/>
            <person name="Brown J.L."/>
            <person name="Bruce D."/>
            <person name="Detter C."/>
            <person name="Munk C."/>
            <person name="Smith L.A."/>
            <person name="Smith T.J."/>
            <person name="White O."/>
            <person name="Brettin T.S."/>
        </authorList>
    </citation>
    <scope>NUCLEOTIDE SEQUENCE [LARGE SCALE GENOMIC DNA]</scope>
    <source>
        <strain evidence="2">Langeland / NCTC 10281 / Type F</strain>
    </source>
</reference>
<evidence type="ECO:0000313" key="1">
    <source>
        <dbReference type="EMBL" id="ABS42528.1"/>
    </source>
</evidence>
<dbReference type="Proteomes" id="UP000002410">
    <property type="component" value="Chromosome"/>
</dbReference>
<dbReference type="HOGENOM" id="CLU_131526_0_2_9"/>
<dbReference type="AlphaFoldDB" id="A7G9C9"/>
<evidence type="ECO:0008006" key="3">
    <source>
        <dbReference type="Google" id="ProtNLM"/>
    </source>
</evidence>
<dbReference type="PANTHER" id="PTHR38664">
    <property type="entry name" value="SLR0058 PROTEIN"/>
    <property type="match status" value="1"/>
</dbReference>
<dbReference type="RefSeq" id="WP_011987170.1">
    <property type="nucleotide sequence ID" value="NC_009699.1"/>
</dbReference>
<gene>
    <name evidence="1" type="ordered locus">CLI_0040</name>
</gene>
<name>A7G9C9_CLOBL</name>
<evidence type="ECO:0000313" key="2">
    <source>
        <dbReference type="Proteomes" id="UP000002410"/>
    </source>
</evidence>
<protein>
    <recommendedName>
        <fullName evidence="3">Polyhydroxyalkanoate synthesis regulator phasin</fullName>
    </recommendedName>
</protein>
<dbReference type="PANTHER" id="PTHR38664:SF1">
    <property type="entry name" value="SLR0058 PROTEIN"/>
    <property type="match status" value="1"/>
</dbReference>
<proteinExistence type="predicted"/>
<dbReference type="EMBL" id="CP000728">
    <property type="protein sequence ID" value="ABS42528.1"/>
    <property type="molecule type" value="Genomic_DNA"/>
</dbReference>
<organism evidence="1 2">
    <name type="scientific">Clostridium botulinum (strain Langeland / NCTC 10281 / Type F)</name>
    <dbReference type="NCBI Taxonomy" id="441772"/>
    <lineage>
        <taxon>Bacteria</taxon>
        <taxon>Bacillati</taxon>
        <taxon>Bacillota</taxon>
        <taxon>Clostridia</taxon>
        <taxon>Eubacteriales</taxon>
        <taxon>Clostridiaceae</taxon>
        <taxon>Clostridium</taxon>
    </lineage>
</organism>
<sequence length="106" mass="12175">MINEFKNILLAGIGSAAYTYEKASNLVDEMVQKGKITVNEGKELSEELKRTIDENKNCKNSSEEKQLTREDIISIFNELNFVNKNDLDYINNKIKSLEDKISELEK</sequence>
<accession>A7G9C9</accession>
<dbReference type="KEGG" id="cbf:CLI_0040"/>